<proteinExistence type="predicted"/>
<dbReference type="RefSeq" id="WP_308985761.1">
    <property type="nucleotide sequence ID" value="NZ_JARXIC010000021.1"/>
</dbReference>
<dbReference type="EMBL" id="JARXIC010000021">
    <property type="protein sequence ID" value="MDQ8195305.1"/>
    <property type="molecule type" value="Genomic_DNA"/>
</dbReference>
<feature type="domain" description="Schlafen AlbA-2" evidence="2">
    <location>
        <begin position="112"/>
        <end position="248"/>
    </location>
</feature>
<keyword evidence="4" id="KW-1185">Reference proteome</keyword>
<dbReference type="GO" id="GO:0005524">
    <property type="term" value="F:ATP binding"/>
    <property type="evidence" value="ECO:0007669"/>
    <property type="project" value="UniProtKB-KW"/>
</dbReference>
<comment type="caution">
    <text evidence="3">The sequence shown here is derived from an EMBL/GenBank/DDBJ whole genome shotgun (WGS) entry which is preliminary data.</text>
</comment>
<evidence type="ECO:0000313" key="3">
    <source>
        <dbReference type="EMBL" id="MDQ8195305.1"/>
    </source>
</evidence>
<feature type="transmembrane region" description="Helical" evidence="1">
    <location>
        <begin position="62"/>
        <end position="83"/>
    </location>
</feature>
<keyword evidence="1" id="KW-1133">Transmembrane helix</keyword>
<keyword evidence="1" id="KW-0472">Membrane</keyword>
<evidence type="ECO:0000259" key="2">
    <source>
        <dbReference type="Pfam" id="PF04326"/>
    </source>
</evidence>
<keyword evidence="3" id="KW-0067">ATP-binding</keyword>
<name>A0ABU1AKF9_9BACT</name>
<dbReference type="Gene3D" id="3.30.950.30">
    <property type="entry name" value="Schlafen, AAA domain"/>
    <property type="match status" value="1"/>
</dbReference>
<gene>
    <name evidence="3" type="ORF">QEH59_12770</name>
</gene>
<dbReference type="Pfam" id="PF04326">
    <property type="entry name" value="SLFN_AlbA_2"/>
    <property type="match status" value="1"/>
</dbReference>
<sequence>MRTRSKGAGIWLTYAALGAVLMILMMHPALEAIHQWRSGFDLSPNMGSMLIDPIRTAFSPEMLPMTLLLGALGVLFGLAFAWLHRRIVGAKESTLLTRTSPEDLDALISQGESETLEFKSSLRWDVSKGKVNKQLEAVVAKTLTGLMNHQGGVLLIGVEDSGLILGIEDDLQTLREPTWDRFEQRLVAVATDYIGGRHCSRIHCSYTMLNAQMVAVVRVEPSPVPAYCKDGHSQLYYVRAGNTTRELNTREAVAHIEEHQQS</sequence>
<organism evidence="3 4">
    <name type="scientific">Thalassobacterium sedimentorum</name>
    <dbReference type="NCBI Taxonomy" id="3041258"/>
    <lineage>
        <taxon>Bacteria</taxon>
        <taxon>Pseudomonadati</taxon>
        <taxon>Verrucomicrobiota</taxon>
        <taxon>Opitutia</taxon>
        <taxon>Puniceicoccales</taxon>
        <taxon>Coraliomargaritaceae</taxon>
        <taxon>Thalassobacterium</taxon>
    </lineage>
</organism>
<protein>
    <submittedName>
        <fullName evidence="3">ATP-binding protein</fullName>
    </submittedName>
</protein>
<reference evidence="3 4" key="1">
    <citation type="submission" date="2023-04" db="EMBL/GenBank/DDBJ databases">
        <title>A novel bacteria isolated from coastal sediment.</title>
        <authorList>
            <person name="Liu X.-J."/>
            <person name="Du Z.-J."/>
        </authorList>
    </citation>
    <scope>NUCLEOTIDE SEQUENCE [LARGE SCALE GENOMIC DNA]</scope>
    <source>
        <strain evidence="3 4">SDUM461004</strain>
    </source>
</reference>
<accession>A0ABU1AKF9</accession>
<dbReference type="InterPro" id="IPR038461">
    <property type="entry name" value="Schlafen_AlbA_2_dom_sf"/>
</dbReference>
<keyword evidence="1" id="KW-0812">Transmembrane</keyword>
<evidence type="ECO:0000313" key="4">
    <source>
        <dbReference type="Proteomes" id="UP001243717"/>
    </source>
</evidence>
<keyword evidence="3" id="KW-0547">Nucleotide-binding</keyword>
<dbReference type="Proteomes" id="UP001243717">
    <property type="component" value="Unassembled WGS sequence"/>
</dbReference>
<evidence type="ECO:0000256" key="1">
    <source>
        <dbReference type="SAM" id="Phobius"/>
    </source>
</evidence>
<feature type="transmembrane region" description="Helical" evidence="1">
    <location>
        <begin position="12"/>
        <end position="30"/>
    </location>
</feature>
<dbReference type="InterPro" id="IPR007421">
    <property type="entry name" value="Schlafen_AlbA_2_dom"/>
</dbReference>